<keyword evidence="4 7" id="KW-0812">Transmembrane</keyword>
<organism evidence="9 10">
    <name type="scientific">Chitinilyticum piscinae</name>
    <dbReference type="NCBI Taxonomy" id="2866724"/>
    <lineage>
        <taxon>Bacteria</taxon>
        <taxon>Pseudomonadati</taxon>
        <taxon>Pseudomonadota</taxon>
        <taxon>Betaproteobacteria</taxon>
        <taxon>Neisseriales</taxon>
        <taxon>Chitinibacteraceae</taxon>
        <taxon>Chitinilyticum</taxon>
    </lineage>
</organism>
<keyword evidence="10" id="KW-1185">Reference proteome</keyword>
<name>A0A8J7FY63_9NEIS</name>
<feature type="domain" description="Type II secretion system protein GspF" evidence="8">
    <location>
        <begin position="195"/>
        <end position="312"/>
    </location>
</feature>
<evidence type="ECO:0000256" key="1">
    <source>
        <dbReference type="ARBA" id="ARBA00004651"/>
    </source>
</evidence>
<dbReference type="EMBL" id="JADFUA010000001">
    <property type="protein sequence ID" value="MBE9607868.1"/>
    <property type="molecule type" value="Genomic_DNA"/>
</dbReference>
<dbReference type="RefSeq" id="WP_194114379.1">
    <property type="nucleotide sequence ID" value="NZ_JADFUA010000001.1"/>
</dbReference>
<proteinExistence type="inferred from homology"/>
<comment type="subcellular location">
    <subcellularLocation>
        <location evidence="1">Cell membrane</location>
        <topology evidence="1">Multi-pass membrane protein</topology>
    </subcellularLocation>
</comment>
<evidence type="ECO:0000259" key="8">
    <source>
        <dbReference type="Pfam" id="PF00482"/>
    </source>
</evidence>
<dbReference type="InterPro" id="IPR003004">
    <property type="entry name" value="GspF/PilC"/>
</dbReference>
<dbReference type="GO" id="GO:0005886">
    <property type="term" value="C:plasma membrane"/>
    <property type="evidence" value="ECO:0007669"/>
    <property type="project" value="UniProtKB-SubCell"/>
</dbReference>
<evidence type="ECO:0000256" key="2">
    <source>
        <dbReference type="ARBA" id="ARBA00005745"/>
    </source>
</evidence>
<dbReference type="Proteomes" id="UP000604481">
    <property type="component" value="Unassembled WGS sequence"/>
</dbReference>
<evidence type="ECO:0000256" key="3">
    <source>
        <dbReference type="ARBA" id="ARBA00022475"/>
    </source>
</evidence>
<dbReference type="AlphaFoldDB" id="A0A8J7FY63"/>
<dbReference type="PANTHER" id="PTHR30012">
    <property type="entry name" value="GENERAL SECRETION PATHWAY PROTEIN"/>
    <property type="match status" value="1"/>
</dbReference>
<feature type="transmembrane region" description="Helical" evidence="7">
    <location>
        <begin position="298"/>
        <end position="318"/>
    </location>
</feature>
<sequence>MAALHPLLSHATRADLFAQLAALERAGVPAQQAFAGLSRLLGPRCEPMLRQLRTGGTIAAAGERCGVFAPFEARLVGVACHAGSPAKVYAQLAEWHRQRDAQFRALRSRLAMPVLVLALALLIRPLPGLVTGELSVAAWLWGMLWPLGLLAGLAAALRELWRGRQQGRYRGVDEVLLQLPVFADWLPRLALRDYAQHLALLTDAGIGVHEASPLAMATVSSPVLAARMAVVQRALLAGEPLAAALAKVRGLPVQELVALVDTGEQSGRLPEMLAHYAAQMTAALEHEIAQLMAWLPRLLYAAVALWMAFGILSGGSLITPVPADLQ</sequence>
<feature type="transmembrane region" description="Helical" evidence="7">
    <location>
        <begin position="138"/>
        <end position="161"/>
    </location>
</feature>
<accession>A0A8J7FY63</accession>
<evidence type="ECO:0000256" key="7">
    <source>
        <dbReference type="SAM" id="Phobius"/>
    </source>
</evidence>
<keyword evidence="3" id="KW-1003">Cell membrane</keyword>
<keyword evidence="5 7" id="KW-1133">Transmembrane helix</keyword>
<feature type="transmembrane region" description="Helical" evidence="7">
    <location>
        <begin position="106"/>
        <end position="126"/>
    </location>
</feature>
<feature type="domain" description="Type II secretion system protein GspF" evidence="8">
    <location>
        <begin position="18"/>
        <end position="123"/>
    </location>
</feature>
<comment type="similarity">
    <text evidence="2">Belongs to the GSP F family.</text>
</comment>
<reference evidence="9 10" key="1">
    <citation type="submission" date="2020-10" db="EMBL/GenBank/DDBJ databases">
        <title>The genome sequence of Chitinilyticum litopenaei 4Y14.</title>
        <authorList>
            <person name="Liu Y."/>
        </authorList>
    </citation>
    <scope>NUCLEOTIDE SEQUENCE [LARGE SCALE GENOMIC DNA]</scope>
    <source>
        <strain evidence="9 10">4Y14</strain>
    </source>
</reference>
<evidence type="ECO:0000313" key="10">
    <source>
        <dbReference type="Proteomes" id="UP000604481"/>
    </source>
</evidence>
<comment type="caution">
    <text evidence="9">The sequence shown here is derived from an EMBL/GenBank/DDBJ whole genome shotgun (WGS) entry which is preliminary data.</text>
</comment>
<dbReference type="InterPro" id="IPR018076">
    <property type="entry name" value="T2SS_GspF_dom"/>
</dbReference>
<evidence type="ECO:0000256" key="6">
    <source>
        <dbReference type="ARBA" id="ARBA00023136"/>
    </source>
</evidence>
<dbReference type="Pfam" id="PF00482">
    <property type="entry name" value="T2SSF"/>
    <property type="match status" value="2"/>
</dbReference>
<evidence type="ECO:0000256" key="4">
    <source>
        <dbReference type="ARBA" id="ARBA00022692"/>
    </source>
</evidence>
<keyword evidence="6 7" id="KW-0472">Membrane</keyword>
<evidence type="ECO:0000256" key="5">
    <source>
        <dbReference type="ARBA" id="ARBA00022989"/>
    </source>
</evidence>
<gene>
    <name evidence="9" type="ORF">INR99_00750</name>
</gene>
<protein>
    <submittedName>
        <fullName evidence="9">Type II secretion system F family protein</fullName>
    </submittedName>
</protein>
<dbReference type="PANTHER" id="PTHR30012:SF0">
    <property type="entry name" value="TYPE II SECRETION SYSTEM PROTEIN F-RELATED"/>
    <property type="match status" value="1"/>
</dbReference>
<dbReference type="Gene3D" id="1.20.81.30">
    <property type="entry name" value="Type II secretion system (T2SS), domain F"/>
    <property type="match status" value="2"/>
</dbReference>
<dbReference type="InterPro" id="IPR042094">
    <property type="entry name" value="T2SS_GspF_sf"/>
</dbReference>
<evidence type="ECO:0000313" key="9">
    <source>
        <dbReference type="EMBL" id="MBE9607868.1"/>
    </source>
</evidence>